<comment type="caution">
    <text evidence="2">The sequence shown here is derived from an EMBL/GenBank/DDBJ whole genome shotgun (WGS) entry which is preliminary data.</text>
</comment>
<evidence type="ECO:0000256" key="1">
    <source>
        <dbReference type="SAM" id="MobiDB-lite"/>
    </source>
</evidence>
<keyword evidence="3" id="KW-1185">Reference proteome</keyword>
<dbReference type="AlphaFoldDB" id="A0AAW1RR71"/>
<dbReference type="Proteomes" id="UP001445335">
    <property type="component" value="Unassembled WGS sequence"/>
</dbReference>
<gene>
    <name evidence="2" type="ORF">WJX81_002210</name>
</gene>
<dbReference type="EMBL" id="JALJOU010000025">
    <property type="protein sequence ID" value="KAK9836288.1"/>
    <property type="molecule type" value="Genomic_DNA"/>
</dbReference>
<name>A0AAW1RR71_9CHLO</name>
<proteinExistence type="predicted"/>
<accession>A0AAW1RR71</accession>
<protein>
    <submittedName>
        <fullName evidence="2">Uncharacterized protein</fullName>
    </submittedName>
</protein>
<reference evidence="2 3" key="1">
    <citation type="journal article" date="2024" name="Nat. Commun.">
        <title>Phylogenomics reveals the evolutionary origins of lichenization in chlorophyte algae.</title>
        <authorList>
            <person name="Puginier C."/>
            <person name="Libourel C."/>
            <person name="Otte J."/>
            <person name="Skaloud P."/>
            <person name="Haon M."/>
            <person name="Grisel S."/>
            <person name="Petersen M."/>
            <person name="Berrin J.G."/>
            <person name="Delaux P.M."/>
            <person name="Dal Grande F."/>
            <person name="Keller J."/>
        </authorList>
    </citation>
    <scope>NUCLEOTIDE SEQUENCE [LARGE SCALE GENOMIC DNA]</scope>
    <source>
        <strain evidence="2 3">SAG 245.80</strain>
    </source>
</reference>
<evidence type="ECO:0000313" key="3">
    <source>
        <dbReference type="Proteomes" id="UP001445335"/>
    </source>
</evidence>
<organism evidence="2 3">
    <name type="scientific">Elliptochloris bilobata</name>
    <dbReference type="NCBI Taxonomy" id="381761"/>
    <lineage>
        <taxon>Eukaryota</taxon>
        <taxon>Viridiplantae</taxon>
        <taxon>Chlorophyta</taxon>
        <taxon>core chlorophytes</taxon>
        <taxon>Trebouxiophyceae</taxon>
        <taxon>Trebouxiophyceae incertae sedis</taxon>
        <taxon>Elliptochloris clade</taxon>
        <taxon>Elliptochloris</taxon>
    </lineage>
</organism>
<evidence type="ECO:0000313" key="2">
    <source>
        <dbReference type="EMBL" id="KAK9836288.1"/>
    </source>
</evidence>
<feature type="region of interest" description="Disordered" evidence="1">
    <location>
        <begin position="246"/>
        <end position="310"/>
    </location>
</feature>
<sequence length="404" mass="40710">MSTSGDGGSFGPPTSRCKSGFAVPSELTSSFADYLSSLTRGPCSSGLSAGADPYLLGLLCNNNVYPGCLGVDAYNPQQFLQPCAPGPAAEHSRGVEEAALQCAGVAALGAVQRPGALGNPHAPAASASALPLAHLVKARLGAVVFAAVRAKVTAQQELFVQQMYEMHRVATRQRHLQAVCERPQALRAEIALQVTEARQRETMAALQARARDPAAVFGAEVLACTLAPPPPAKGGVGVGPVRGSCGADAGRTRRTEATSRPACGQAAEPPAAFLPSLKQRSKRARRSASGGTGCDEVGQSTGPPSSAPSPYAVKPYDSVAACGAPDALVSFAGSGGSAFRKVPQRGRGVRPAAASADSIGSENSKSLCAVCAGASGDADSGLYPPAKKAALTSAASILVSFSGA</sequence>